<feature type="domain" description="HTH tetR-type" evidence="4">
    <location>
        <begin position="17"/>
        <end position="59"/>
    </location>
</feature>
<evidence type="ECO:0000313" key="6">
    <source>
        <dbReference type="Proteomes" id="UP000199118"/>
    </source>
</evidence>
<dbReference type="InterPro" id="IPR009057">
    <property type="entry name" value="Homeodomain-like_sf"/>
</dbReference>
<dbReference type="AlphaFoldDB" id="A0A1H3FG74"/>
<evidence type="ECO:0000313" key="5">
    <source>
        <dbReference type="EMBL" id="SDX89134.1"/>
    </source>
</evidence>
<gene>
    <name evidence="5" type="ORF">SAMN05444336_11270</name>
</gene>
<dbReference type="Proteomes" id="UP000199118">
    <property type="component" value="Unassembled WGS sequence"/>
</dbReference>
<accession>A0A1H3FG74</accession>
<evidence type="ECO:0000259" key="4">
    <source>
        <dbReference type="Pfam" id="PF00440"/>
    </source>
</evidence>
<dbReference type="InterPro" id="IPR001647">
    <property type="entry name" value="HTH_TetR"/>
</dbReference>
<dbReference type="OrthoDB" id="9779746at2"/>
<keyword evidence="2" id="KW-0238">DNA-binding</keyword>
<sequence length="195" mass="20567">MARPQSIEDDALLIRLAEVFCDRGFEGASLAHLAAASGLRKASLYHRFPGGKRQMAEEVLANASARLDDLALVLLQGEGAPDERAARAAEGLDAFYAGGARACLLNMLSAPREEDGPFVDGVRAAFEKLVAAFAALAEEAGAAPEDARARGERAAMFLHGGLVLSRGMRSEAPWRRALTSLRDELAPAVPLAVSA</sequence>
<evidence type="ECO:0000256" key="1">
    <source>
        <dbReference type="ARBA" id="ARBA00023015"/>
    </source>
</evidence>
<dbReference type="PANTHER" id="PTHR47506:SF1">
    <property type="entry name" value="HTH-TYPE TRANSCRIPTIONAL REGULATOR YJDC"/>
    <property type="match status" value="1"/>
</dbReference>
<dbReference type="STRING" id="356660.SAMN05444336_11270"/>
<organism evidence="5 6">
    <name type="scientific">Albimonas donghaensis</name>
    <dbReference type="NCBI Taxonomy" id="356660"/>
    <lineage>
        <taxon>Bacteria</taxon>
        <taxon>Pseudomonadati</taxon>
        <taxon>Pseudomonadota</taxon>
        <taxon>Alphaproteobacteria</taxon>
        <taxon>Rhodobacterales</taxon>
        <taxon>Paracoccaceae</taxon>
        <taxon>Albimonas</taxon>
    </lineage>
</organism>
<protein>
    <submittedName>
        <fullName evidence="5">Transcriptional regulator, TetR family</fullName>
    </submittedName>
</protein>
<dbReference type="SUPFAM" id="SSF48498">
    <property type="entry name" value="Tetracyclin repressor-like, C-terminal domain"/>
    <property type="match status" value="1"/>
</dbReference>
<dbReference type="Gene3D" id="1.10.357.10">
    <property type="entry name" value="Tetracycline Repressor, domain 2"/>
    <property type="match status" value="1"/>
</dbReference>
<reference evidence="5 6" key="1">
    <citation type="submission" date="2016-10" db="EMBL/GenBank/DDBJ databases">
        <authorList>
            <person name="de Groot N.N."/>
        </authorList>
    </citation>
    <scope>NUCLEOTIDE SEQUENCE [LARGE SCALE GENOMIC DNA]</scope>
    <source>
        <strain evidence="5 6">DSM 17890</strain>
    </source>
</reference>
<dbReference type="GO" id="GO:0003677">
    <property type="term" value="F:DNA binding"/>
    <property type="evidence" value="ECO:0007669"/>
    <property type="project" value="UniProtKB-KW"/>
</dbReference>
<dbReference type="Pfam" id="PF00440">
    <property type="entry name" value="TetR_N"/>
    <property type="match status" value="1"/>
</dbReference>
<dbReference type="PANTHER" id="PTHR47506">
    <property type="entry name" value="TRANSCRIPTIONAL REGULATORY PROTEIN"/>
    <property type="match status" value="1"/>
</dbReference>
<name>A0A1H3FG74_9RHOB</name>
<keyword evidence="1" id="KW-0805">Transcription regulation</keyword>
<dbReference type="RefSeq" id="WP_092685214.1">
    <property type="nucleotide sequence ID" value="NZ_FNMZ01000012.1"/>
</dbReference>
<proteinExistence type="predicted"/>
<evidence type="ECO:0000256" key="2">
    <source>
        <dbReference type="ARBA" id="ARBA00023125"/>
    </source>
</evidence>
<dbReference type="EMBL" id="FNMZ01000012">
    <property type="protein sequence ID" value="SDX89134.1"/>
    <property type="molecule type" value="Genomic_DNA"/>
</dbReference>
<keyword evidence="6" id="KW-1185">Reference proteome</keyword>
<dbReference type="InterPro" id="IPR036271">
    <property type="entry name" value="Tet_transcr_reg_TetR-rel_C_sf"/>
</dbReference>
<dbReference type="SUPFAM" id="SSF46689">
    <property type="entry name" value="Homeodomain-like"/>
    <property type="match status" value="1"/>
</dbReference>
<evidence type="ECO:0000256" key="3">
    <source>
        <dbReference type="ARBA" id="ARBA00023163"/>
    </source>
</evidence>
<keyword evidence="3" id="KW-0804">Transcription</keyword>